<evidence type="ECO:0000313" key="6">
    <source>
        <dbReference type="Proteomes" id="UP000198635"/>
    </source>
</evidence>
<dbReference type="InterPro" id="IPR011055">
    <property type="entry name" value="Dup_hybrid_motif"/>
</dbReference>
<keyword evidence="2" id="KW-0175">Coiled coil</keyword>
<keyword evidence="3" id="KW-1133">Transmembrane helix</keyword>
<keyword evidence="3" id="KW-0472">Membrane</keyword>
<dbReference type="GO" id="GO:0004222">
    <property type="term" value="F:metalloendopeptidase activity"/>
    <property type="evidence" value="ECO:0007669"/>
    <property type="project" value="TreeGrafter"/>
</dbReference>
<reference evidence="6" key="1">
    <citation type="submission" date="2016-10" db="EMBL/GenBank/DDBJ databases">
        <authorList>
            <person name="Varghese N."/>
            <person name="Submissions S."/>
        </authorList>
    </citation>
    <scope>NUCLEOTIDE SEQUENCE [LARGE SCALE GENOMIC DNA]</scope>
    <source>
        <strain evidence="6">DSM 5918</strain>
    </source>
</reference>
<evidence type="ECO:0000256" key="2">
    <source>
        <dbReference type="SAM" id="Coils"/>
    </source>
</evidence>
<dbReference type="InterPro" id="IPR016047">
    <property type="entry name" value="M23ase_b-sheet_dom"/>
</dbReference>
<dbReference type="RefSeq" id="WP_177193021.1">
    <property type="nucleotide sequence ID" value="NZ_FORX01000003.1"/>
</dbReference>
<protein>
    <submittedName>
        <fullName evidence="5">Septal ring factor EnvC, activator of murein hydrolases AmiA and AmiB</fullName>
    </submittedName>
</protein>
<proteinExistence type="predicted"/>
<dbReference type="AlphaFoldDB" id="A0A1I3RA77"/>
<dbReference type="Gene3D" id="2.70.70.10">
    <property type="entry name" value="Glucose Permease (Domain IIA)"/>
    <property type="match status" value="1"/>
</dbReference>
<dbReference type="PANTHER" id="PTHR21666">
    <property type="entry name" value="PEPTIDASE-RELATED"/>
    <property type="match status" value="1"/>
</dbReference>
<dbReference type="CDD" id="cd12797">
    <property type="entry name" value="M23_peptidase"/>
    <property type="match status" value="1"/>
</dbReference>
<dbReference type="EMBL" id="FORX01000003">
    <property type="protein sequence ID" value="SFJ43218.1"/>
    <property type="molecule type" value="Genomic_DNA"/>
</dbReference>
<keyword evidence="6" id="KW-1185">Reference proteome</keyword>
<evidence type="ECO:0000256" key="3">
    <source>
        <dbReference type="SAM" id="Phobius"/>
    </source>
</evidence>
<evidence type="ECO:0000259" key="4">
    <source>
        <dbReference type="Pfam" id="PF01551"/>
    </source>
</evidence>
<sequence>MNRPSSRLKPRFFAIILMLLGGLVFTATLGFASLEEEMAAKNKQLAERKKAIQSLTEKERSLHKDLAKLEGSVKQAASSLQKLEDELAVLKKEQAEGARRLDALLKEREKTTGRLQELMRTLWPIYLTAKEEGFASAERWAEANRREAWLTALYGEAQALREDIERQSQIVADQQSVLDQNAAQAEAQLNKIKASRAELEKKRTQYERQIAEVRVKKKESEKEIQNLMGSIAGIRHKISLQSSKKISKLQGKLSWPAKGKRVVSFAPDGNPPSNGIGLALSAGTPVRSVSWGKVVHNDQLRGFGQVVIVFHGEDYYSLYAFLSDAPIPVGREVERGQQIGVCGFYPAAKGEGLYFELRYRQKVINPLKWLQSG</sequence>
<dbReference type="SUPFAM" id="SSF51261">
    <property type="entry name" value="Duplicated hybrid motif"/>
    <property type="match status" value="1"/>
</dbReference>
<accession>A0A1I3RA77</accession>
<name>A0A1I3RA77_9BACT</name>
<dbReference type="Gene3D" id="1.10.287.1490">
    <property type="match status" value="1"/>
</dbReference>
<dbReference type="Pfam" id="PF01551">
    <property type="entry name" value="Peptidase_M23"/>
    <property type="match status" value="1"/>
</dbReference>
<dbReference type="STRING" id="52560.SAMN04488082_10391"/>
<feature type="domain" description="M23ase beta-sheet core" evidence="4">
    <location>
        <begin position="273"/>
        <end position="366"/>
    </location>
</feature>
<gene>
    <name evidence="5" type="ORF">SAMN04488082_10391</name>
</gene>
<feature type="coiled-coil region" evidence="2">
    <location>
        <begin position="31"/>
        <end position="121"/>
    </location>
</feature>
<organism evidence="5 6">
    <name type="scientific">Desulfomicrobium apsheronum</name>
    <dbReference type="NCBI Taxonomy" id="52560"/>
    <lineage>
        <taxon>Bacteria</taxon>
        <taxon>Pseudomonadati</taxon>
        <taxon>Thermodesulfobacteriota</taxon>
        <taxon>Desulfovibrionia</taxon>
        <taxon>Desulfovibrionales</taxon>
        <taxon>Desulfomicrobiaceae</taxon>
        <taxon>Desulfomicrobium</taxon>
    </lineage>
</organism>
<keyword evidence="1" id="KW-0732">Signal</keyword>
<dbReference type="SUPFAM" id="SSF57997">
    <property type="entry name" value="Tropomyosin"/>
    <property type="match status" value="1"/>
</dbReference>
<feature type="coiled-coil region" evidence="2">
    <location>
        <begin position="182"/>
        <end position="230"/>
    </location>
</feature>
<keyword evidence="5" id="KW-0378">Hydrolase</keyword>
<dbReference type="PANTHER" id="PTHR21666:SF289">
    <property type="entry name" value="L-ALA--D-GLU ENDOPEPTIDASE"/>
    <property type="match status" value="1"/>
</dbReference>
<dbReference type="InterPro" id="IPR050570">
    <property type="entry name" value="Cell_wall_metabolism_enzyme"/>
</dbReference>
<feature type="transmembrane region" description="Helical" evidence="3">
    <location>
        <begin position="12"/>
        <end position="34"/>
    </location>
</feature>
<evidence type="ECO:0000313" key="5">
    <source>
        <dbReference type="EMBL" id="SFJ43218.1"/>
    </source>
</evidence>
<keyword evidence="3" id="KW-0812">Transmembrane</keyword>
<evidence type="ECO:0000256" key="1">
    <source>
        <dbReference type="ARBA" id="ARBA00022729"/>
    </source>
</evidence>
<dbReference type="Proteomes" id="UP000198635">
    <property type="component" value="Unassembled WGS sequence"/>
</dbReference>